<comment type="subcellular location">
    <subcellularLocation>
        <location evidence="1">Cell membrane</location>
        <topology evidence="1">Multi-pass membrane protein</topology>
    </subcellularLocation>
</comment>
<dbReference type="RefSeq" id="WP_289413668.1">
    <property type="nucleotide sequence ID" value="NZ_JAQIBD010000002.1"/>
</dbReference>
<evidence type="ECO:0000256" key="5">
    <source>
        <dbReference type="ARBA" id="ARBA00023136"/>
    </source>
</evidence>
<keyword evidence="2" id="KW-1003">Cell membrane</keyword>
<feature type="transmembrane region" description="Helical" evidence="6">
    <location>
        <begin position="177"/>
        <end position="198"/>
    </location>
</feature>
<reference evidence="7" key="1">
    <citation type="submission" date="2023-01" db="EMBL/GenBank/DDBJ databases">
        <title>Sulfurovum sp. zt1-1 genome assembly.</title>
        <authorList>
            <person name="Wang J."/>
        </authorList>
    </citation>
    <scope>NUCLEOTIDE SEQUENCE</scope>
    <source>
        <strain evidence="7">Zt1-1</strain>
    </source>
</reference>
<keyword evidence="8" id="KW-1185">Reference proteome</keyword>
<evidence type="ECO:0000256" key="3">
    <source>
        <dbReference type="ARBA" id="ARBA00022692"/>
    </source>
</evidence>
<evidence type="ECO:0000313" key="8">
    <source>
        <dbReference type="Proteomes" id="UP001169069"/>
    </source>
</evidence>
<evidence type="ECO:0000256" key="4">
    <source>
        <dbReference type="ARBA" id="ARBA00022989"/>
    </source>
</evidence>
<accession>A0ABT7QYM0</accession>
<dbReference type="NCBIfam" id="NF037997">
    <property type="entry name" value="Na_Pi_symport"/>
    <property type="match status" value="1"/>
</dbReference>
<feature type="transmembrane region" description="Helical" evidence="6">
    <location>
        <begin position="218"/>
        <end position="240"/>
    </location>
</feature>
<keyword evidence="4 6" id="KW-1133">Transmembrane helix</keyword>
<dbReference type="PANTHER" id="PTHR10010:SF46">
    <property type="entry name" value="SODIUM-DEPENDENT PHOSPHATE TRANSPORT PROTEIN 2B"/>
    <property type="match status" value="1"/>
</dbReference>
<feature type="transmembrane region" description="Helical" evidence="6">
    <location>
        <begin position="252"/>
        <end position="272"/>
    </location>
</feature>
<evidence type="ECO:0000313" key="7">
    <source>
        <dbReference type="EMBL" id="MDM5271939.1"/>
    </source>
</evidence>
<evidence type="ECO:0000256" key="2">
    <source>
        <dbReference type="ARBA" id="ARBA00022475"/>
    </source>
</evidence>
<keyword evidence="3 6" id="KW-0812">Transmembrane</keyword>
<proteinExistence type="predicted"/>
<dbReference type="EMBL" id="JAQIBD010000002">
    <property type="protein sequence ID" value="MDM5271939.1"/>
    <property type="molecule type" value="Genomic_DNA"/>
</dbReference>
<dbReference type="SUPFAM" id="SSF109755">
    <property type="entry name" value="PhoU-like"/>
    <property type="match status" value="1"/>
</dbReference>
<evidence type="ECO:0000256" key="1">
    <source>
        <dbReference type="ARBA" id="ARBA00004651"/>
    </source>
</evidence>
<organism evidence="7 8">
    <name type="scientific">Sulfurovum zhangzhouensis</name>
    <dbReference type="NCBI Taxonomy" id="3019067"/>
    <lineage>
        <taxon>Bacteria</taxon>
        <taxon>Pseudomonadati</taxon>
        <taxon>Campylobacterota</taxon>
        <taxon>Epsilonproteobacteria</taxon>
        <taxon>Campylobacterales</taxon>
        <taxon>Sulfurovaceae</taxon>
        <taxon>Sulfurovum</taxon>
    </lineage>
</organism>
<protein>
    <submittedName>
        <fullName evidence="7">Na/Pi symporter</fullName>
    </submittedName>
</protein>
<sequence>MSIDTILSVSQVLGGIGIFMIGMIIMTEGLRALAGDRIRKALMQFTKTPTSGAITGTITTAILQSSSATTVAAVGFVGAGLLAFPEALGIIFGANIGTTITGWMVALLGLDLKLGTVILPFILLGAILKLFFRDKLAAVGYAIAGFGLIFVGIEWMQEAMSGMQSVLLQRYLPEGSFIGYIQLLVMGIIVTVITQSSSAGVAATLTLLYSGLIEFDQAAALIIGMDVGTTFTAVMASVGGSVEVKRTGLSHVIYNFFTGAGALLLITPYMAAVSTLFPNVLNTHAELALVGFHTFFNTLGVFIVVPLTRGFASMMERIIPSKGTIEHYRFDDALLEDIPVALSLIQKYLQDEWRTVLLYMHYRLGRRKEAEKIDLEKMEVRIEEIERFIDRINLSQNKDINWKRLIDVIHISDHLQRLVDRCQEDVESIEYLISAQYSKEGFEMLCDLTGEVLKFLDDGDYEKAEQYAKKNARKIKKYASHSRDTLTELIADGTVDIIEGGKALDAMKWLDRVSTHIARISRHLEGAAASAGEGGKTL</sequence>
<name>A0ABT7QYM0_9BACT</name>
<feature type="transmembrane region" description="Helical" evidence="6">
    <location>
        <begin position="114"/>
        <end position="132"/>
    </location>
</feature>
<feature type="transmembrane region" description="Helical" evidence="6">
    <location>
        <begin position="292"/>
        <end position="312"/>
    </location>
</feature>
<dbReference type="PANTHER" id="PTHR10010">
    <property type="entry name" value="SOLUTE CARRIER FAMILY 34 SODIUM PHOSPHATE , MEMBER 2-RELATED"/>
    <property type="match status" value="1"/>
</dbReference>
<dbReference type="Pfam" id="PF02690">
    <property type="entry name" value="Na_Pi_cotrans"/>
    <property type="match status" value="2"/>
</dbReference>
<dbReference type="InterPro" id="IPR003841">
    <property type="entry name" value="Na/Pi_transpt"/>
</dbReference>
<keyword evidence="5 6" id="KW-0472">Membrane</keyword>
<gene>
    <name evidence="7" type="ORF">PGH07_07090</name>
</gene>
<dbReference type="Proteomes" id="UP001169069">
    <property type="component" value="Unassembled WGS sequence"/>
</dbReference>
<comment type="caution">
    <text evidence="7">The sequence shown here is derived from an EMBL/GenBank/DDBJ whole genome shotgun (WGS) entry which is preliminary data.</text>
</comment>
<feature type="transmembrane region" description="Helical" evidence="6">
    <location>
        <begin position="54"/>
        <end position="81"/>
    </location>
</feature>
<feature type="transmembrane region" description="Helical" evidence="6">
    <location>
        <begin position="12"/>
        <end position="33"/>
    </location>
</feature>
<evidence type="ECO:0000256" key="6">
    <source>
        <dbReference type="SAM" id="Phobius"/>
    </source>
</evidence>
<feature type="transmembrane region" description="Helical" evidence="6">
    <location>
        <begin position="138"/>
        <end position="156"/>
    </location>
</feature>